<dbReference type="Proteomes" id="UP000335636">
    <property type="component" value="Unassembled WGS sequence"/>
</dbReference>
<name>A0A5E4AZ27_MARMO</name>
<reference evidence="2" key="2">
    <citation type="submission" date="2020-08" db="EMBL/GenBank/DDBJ databases">
        <authorList>
            <person name="Shumante A."/>
            <person name="Zimin A.V."/>
            <person name="Puiu D."/>
            <person name="Salzberg S.L."/>
        </authorList>
    </citation>
    <scope>NUCLEOTIDE SEQUENCE</scope>
    <source>
        <strain evidence="2">WC2-LM</strain>
        <tissue evidence="2">Liver</tissue>
    </source>
</reference>
<organism evidence="3 4">
    <name type="scientific">Marmota monax</name>
    <name type="common">Woodchuck</name>
    <dbReference type="NCBI Taxonomy" id="9995"/>
    <lineage>
        <taxon>Eukaryota</taxon>
        <taxon>Metazoa</taxon>
        <taxon>Chordata</taxon>
        <taxon>Craniata</taxon>
        <taxon>Vertebrata</taxon>
        <taxon>Euteleostomi</taxon>
        <taxon>Mammalia</taxon>
        <taxon>Eutheria</taxon>
        <taxon>Euarchontoglires</taxon>
        <taxon>Glires</taxon>
        <taxon>Rodentia</taxon>
        <taxon>Sciuromorpha</taxon>
        <taxon>Sciuridae</taxon>
        <taxon>Xerinae</taxon>
        <taxon>Marmotini</taxon>
        <taxon>Marmota</taxon>
    </lineage>
</organism>
<evidence type="ECO:0000313" key="4">
    <source>
        <dbReference type="Proteomes" id="UP000335636"/>
    </source>
</evidence>
<protein>
    <submittedName>
        <fullName evidence="3">Uncharacterized protein</fullName>
    </submittedName>
</protein>
<dbReference type="EMBL" id="CABDUW010000192">
    <property type="protein sequence ID" value="VTJ62126.1"/>
    <property type="molecule type" value="Genomic_DNA"/>
</dbReference>
<feature type="region of interest" description="Disordered" evidence="1">
    <location>
        <begin position="1"/>
        <end position="37"/>
    </location>
</feature>
<feature type="compositionally biased region" description="Polar residues" evidence="1">
    <location>
        <begin position="144"/>
        <end position="155"/>
    </location>
</feature>
<keyword evidence="4" id="KW-1185">Reference proteome</keyword>
<evidence type="ECO:0000313" key="3">
    <source>
        <dbReference type="EMBL" id="VTJ62126.1"/>
    </source>
</evidence>
<proteinExistence type="predicted"/>
<feature type="region of interest" description="Disordered" evidence="1">
    <location>
        <begin position="80"/>
        <end position="119"/>
    </location>
</feature>
<dbReference type="Proteomes" id="UP000662637">
    <property type="component" value="Unassembled WGS sequence"/>
</dbReference>
<evidence type="ECO:0000313" key="2">
    <source>
        <dbReference type="EMBL" id="KAF7463530.1"/>
    </source>
</evidence>
<sequence length="202" mass="21480">MERNPEGRPIPRLGTPFPTLRTTANPEAGRAQPHLQARRCTAGTCSSVSCPYRCATTRCGPSVKCELRFGEAQAAQALHPVRPVLQRPEAPGAGPSASPRGAAPQPTPAASYQHQEAHGDAAQELPGVGSVQRGASLLLADPQLRTSVHTGMLTSRRTRRPAPDGTHQSKGSRGRGPRCHQSLMCLQRAHLSPTLDINKCAK</sequence>
<dbReference type="AlphaFoldDB" id="A0A5E4AZ27"/>
<reference evidence="3 4" key="1">
    <citation type="submission" date="2019-04" db="EMBL/GenBank/DDBJ databases">
        <authorList>
            <person name="Alioto T."/>
            <person name="Alioto T."/>
        </authorList>
    </citation>
    <scope>NUCLEOTIDE SEQUENCE [LARGE SCALE GENOMIC DNA]</scope>
</reference>
<feature type="region of interest" description="Disordered" evidence="1">
    <location>
        <begin position="142"/>
        <end position="179"/>
    </location>
</feature>
<feature type="compositionally biased region" description="Low complexity" evidence="1">
    <location>
        <begin position="87"/>
        <end position="104"/>
    </location>
</feature>
<accession>A0A5E4AZ27</accession>
<evidence type="ECO:0000256" key="1">
    <source>
        <dbReference type="SAM" id="MobiDB-lite"/>
    </source>
</evidence>
<gene>
    <name evidence="2" type="ORF">GHT09_009255</name>
    <name evidence="3" type="ORF">MONAX_5E026910</name>
</gene>
<dbReference type="EMBL" id="WJEC01008160">
    <property type="protein sequence ID" value="KAF7463530.1"/>
    <property type="molecule type" value="Genomic_DNA"/>
</dbReference>